<dbReference type="OrthoDB" id="3226781at2"/>
<evidence type="ECO:0000259" key="2">
    <source>
        <dbReference type="Pfam" id="PF10646"/>
    </source>
</evidence>
<dbReference type="Pfam" id="PF10646">
    <property type="entry name" value="Germane"/>
    <property type="match status" value="1"/>
</dbReference>
<accession>A0A1B9NBG9</accession>
<dbReference type="Pfam" id="PF25976">
    <property type="entry name" value="LpqB_N"/>
    <property type="match status" value="1"/>
</dbReference>
<dbReference type="InterPro" id="IPR019606">
    <property type="entry name" value="GerMN"/>
</dbReference>
<organism evidence="5 6">
    <name type="scientific">Microbacterium sediminis</name>
    <dbReference type="NCBI Taxonomy" id="904291"/>
    <lineage>
        <taxon>Bacteria</taxon>
        <taxon>Bacillati</taxon>
        <taxon>Actinomycetota</taxon>
        <taxon>Actinomycetes</taxon>
        <taxon>Micrococcales</taxon>
        <taxon>Microbacteriaceae</taxon>
        <taxon>Microbacterium</taxon>
    </lineage>
</organism>
<evidence type="ECO:0000259" key="4">
    <source>
        <dbReference type="Pfam" id="PF25976"/>
    </source>
</evidence>
<name>A0A1B9NBG9_9MICO</name>
<dbReference type="PROSITE" id="PS51257">
    <property type="entry name" value="PROKAR_LIPOPROTEIN"/>
    <property type="match status" value="1"/>
</dbReference>
<dbReference type="STRING" id="904291.A7J15_06605"/>
<dbReference type="EMBL" id="LXMD01000023">
    <property type="protein sequence ID" value="OCG73884.1"/>
    <property type="molecule type" value="Genomic_DNA"/>
</dbReference>
<dbReference type="Proteomes" id="UP000093355">
    <property type="component" value="Unassembled WGS sequence"/>
</dbReference>
<proteinExistence type="predicted"/>
<feature type="domain" description="Lipoprotein LpqB N-terminal" evidence="4">
    <location>
        <begin position="50"/>
        <end position="171"/>
    </location>
</feature>
<dbReference type="InterPro" id="IPR059026">
    <property type="entry name" value="LpqB_N"/>
</dbReference>
<dbReference type="SUPFAM" id="SSF63829">
    <property type="entry name" value="Calcium-dependent phosphotriesterase"/>
    <property type="match status" value="1"/>
</dbReference>
<feature type="domain" description="Lipoprotein LpqB C-terminal" evidence="3">
    <location>
        <begin position="335"/>
        <end position="567"/>
    </location>
</feature>
<reference evidence="5 6" key="1">
    <citation type="submission" date="2016-05" db="EMBL/GenBank/DDBJ databases">
        <authorList>
            <person name="Lavstsen T."/>
            <person name="Jespersen J.S."/>
        </authorList>
    </citation>
    <scope>NUCLEOTIDE SEQUENCE [LARGE SCALE GENOMIC DNA]</scope>
    <source>
        <strain evidence="5 6">YLB-01</strain>
    </source>
</reference>
<dbReference type="InterPro" id="IPR018910">
    <property type="entry name" value="LpqB_C"/>
</dbReference>
<feature type="region of interest" description="Disordered" evidence="1">
    <location>
        <begin position="519"/>
        <end position="538"/>
    </location>
</feature>
<sequence>MRRMIRAAAGLVTAALLLTACAGLPTSGPVNPGLAADEVPEDDFLYYPEGPAPEATPEQIVQGFVEAATSPAGDWATAREFLTADFADDWSPGTAVVIDVPSARVYDADRLESENVVSLRTQAVATVDARGSYVTSLTPTQVQEYRLEQRSDGEWRIAEAPEGIVLDRDYFPNVYSDYALYYYDATGRYLVPDVRWYPEASMRPSKLASELLFGPGARLQGAARTAFPEGTSLAEGGALIDDDGMADVALEGPRLGDVDAERISHMRTQLTATLAGLGAQTVRIRVGTAELSAEEFDPQPTRPDARALVLGGEELDGAFGFLEGGEIERIDGLSDAVEGFVGAFDGSPAPRSIAVSVDRSWALVHGADGIVRSVIADGSVHVLDERQGVIEPARDPDGYAWAVPASAPDELRVYASDGTVVLEADFPRTETVTSATVQSIAVSRDGTRMAMLVTAAGGTPLALIAPIVRDGEGVPTALGDASLLTVLDGPGIDVEWLDDTSVGIVAQDGAEREIIDQRIGGPGTRMSGPATSAGISTGTSGSPIRLLDANGVLYTRRVSAWVEAQPGIAVLATDVGAPTD</sequence>
<evidence type="ECO:0000259" key="3">
    <source>
        <dbReference type="Pfam" id="PF10647"/>
    </source>
</evidence>
<evidence type="ECO:0000256" key="1">
    <source>
        <dbReference type="SAM" id="MobiDB-lite"/>
    </source>
</evidence>
<gene>
    <name evidence="5" type="ORF">A7J15_06605</name>
</gene>
<dbReference type="Pfam" id="PF10647">
    <property type="entry name" value="Gmad1"/>
    <property type="match status" value="1"/>
</dbReference>
<dbReference type="AlphaFoldDB" id="A0A1B9NBG9"/>
<keyword evidence="6" id="KW-1185">Reference proteome</keyword>
<dbReference type="RefSeq" id="WP_067026212.1">
    <property type="nucleotide sequence ID" value="NZ_JRNY01000004.1"/>
</dbReference>
<comment type="caution">
    <text evidence="5">The sequence shown here is derived from an EMBL/GenBank/DDBJ whole genome shotgun (WGS) entry which is preliminary data.</text>
</comment>
<feature type="compositionally biased region" description="Low complexity" evidence="1">
    <location>
        <begin position="527"/>
        <end position="538"/>
    </location>
</feature>
<evidence type="ECO:0000313" key="5">
    <source>
        <dbReference type="EMBL" id="OCG73884.1"/>
    </source>
</evidence>
<feature type="domain" description="GerMN" evidence="2">
    <location>
        <begin position="180"/>
        <end position="287"/>
    </location>
</feature>
<evidence type="ECO:0000313" key="6">
    <source>
        <dbReference type="Proteomes" id="UP000093355"/>
    </source>
</evidence>
<protein>
    <submittedName>
        <fullName evidence="5">Uncharacterized protein</fullName>
    </submittedName>
</protein>